<name>A0A7J4J1V7_9ARCH</name>
<dbReference type="GO" id="GO:0002181">
    <property type="term" value="P:cytoplasmic translation"/>
    <property type="evidence" value="ECO:0007669"/>
    <property type="project" value="TreeGrafter"/>
</dbReference>
<sequence length="200" mass="22721">MSFSQHVKKTIQLENLASKSKDYAYGALFRQRVFDQRQSDEAVVRAERPSNLPRARSLGYKAKAGFIIAVVRVRKGSGMHRRPARGRKPKRMGVKKLTRRLSKKSMAERKAGVKFPNCEVLNSYWAGEDGKSTYFEVILAERDNPGILADKNVRWVALGEHRRRAERGLTSEGKKGRGLIKGKGHEKNYPSMRAHDRTAK</sequence>
<reference evidence="7" key="1">
    <citation type="journal article" date="2020" name="bioRxiv">
        <title>A rank-normalized archaeal taxonomy based on genome phylogeny resolves widespread incomplete and uneven classifications.</title>
        <authorList>
            <person name="Rinke C."/>
            <person name="Chuvochina M."/>
            <person name="Mussig A.J."/>
            <person name="Chaumeil P.-A."/>
            <person name="Waite D.W."/>
            <person name="Whitman W.B."/>
            <person name="Parks D.H."/>
            <person name="Hugenholtz P."/>
        </authorList>
    </citation>
    <scope>NUCLEOTIDE SEQUENCE [LARGE SCALE GENOMIC DNA]</scope>
</reference>
<evidence type="ECO:0000313" key="6">
    <source>
        <dbReference type="EMBL" id="HIH10027.1"/>
    </source>
</evidence>
<comment type="similarity">
    <text evidence="1">Belongs to the eukaryotic ribosomal protein eL15 family.</text>
</comment>
<evidence type="ECO:0000313" key="7">
    <source>
        <dbReference type="Proteomes" id="UP000565078"/>
    </source>
</evidence>
<keyword evidence="2 6" id="KW-0689">Ribosomal protein</keyword>
<dbReference type="InterPro" id="IPR012678">
    <property type="entry name" value="Ribosomal_uL23/eL15/eS24_sf"/>
</dbReference>
<dbReference type="AlphaFoldDB" id="A0A7J4J1V7"/>
<comment type="caution">
    <text evidence="6">The sequence shown here is derived from an EMBL/GenBank/DDBJ whole genome shotgun (WGS) entry which is preliminary data.</text>
</comment>
<dbReference type="Gene3D" id="3.40.1120.10">
    <property type="entry name" value="Ribosomal protein l15e"/>
    <property type="match status" value="1"/>
</dbReference>
<dbReference type="Proteomes" id="UP000565078">
    <property type="component" value="Unassembled WGS sequence"/>
</dbReference>
<dbReference type="NCBIfam" id="NF003269">
    <property type="entry name" value="PRK04243.1"/>
    <property type="match status" value="1"/>
</dbReference>
<dbReference type="InterPro" id="IPR024794">
    <property type="entry name" value="Rbsml_eL15_core_dom_sf"/>
</dbReference>
<dbReference type="GO" id="GO:0003723">
    <property type="term" value="F:RNA binding"/>
    <property type="evidence" value="ECO:0007669"/>
    <property type="project" value="TreeGrafter"/>
</dbReference>
<protein>
    <recommendedName>
        <fullName evidence="4">50S ribosomal protein L15e</fullName>
    </recommendedName>
</protein>
<gene>
    <name evidence="6" type="ORF">HA254_05165</name>
</gene>
<evidence type="ECO:0000256" key="5">
    <source>
        <dbReference type="SAM" id="MobiDB-lite"/>
    </source>
</evidence>
<evidence type="ECO:0000256" key="1">
    <source>
        <dbReference type="ARBA" id="ARBA00006857"/>
    </source>
</evidence>
<feature type="compositionally biased region" description="Basic and acidic residues" evidence="5">
    <location>
        <begin position="166"/>
        <end position="175"/>
    </location>
</feature>
<dbReference type="EMBL" id="DUGC01000080">
    <property type="protein sequence ID" value="HIH10027.1"/>
    <property type="molecule type" value="Genomic_DNA"/>
</dbReference>
<accession>A0A7J4J1V7</accession>
<dbReference type="PANTHER" id="PTHR11847">
    <property type="entry name" value="RIBOSOMAL PROTEIN L15"/>
    <property type="match status" value="1"/>
</dbReference>
<feature type="compositionally biased region" description="Basic and acidic residues" evidence="5">
    <location>
        <begin position="183"/>
        <end position="200"/>
    </location>
</feature>
<dbReference type="SMART" id="SM01384">
    <property type="entry name" value="Ribosomal_L15e"/>
    <property type="match status" value="1"/>
</dbReference>
<dbReference type="SUPFAM" id="SSF54189">
    <property type="entry name" value="Ribosomal proteins S24e, L23 and L15e"/>
    <property type="match status" value="1"/>
</dbReference>
<evidence type="ECO:0000256" key="4">
    <source>
        <dbReference type="ARBA" id="ARBA00035535"/>
    </source>
</evidence>
<keyword evidence="3" id="KW-0687">Ribonucleoprotein</keyword>
<dbReference type="InterPro" id="IPR000439">
    <property type="entry name" value="Ribosomal_eL15"/>
</dbReference>
<feature type="region of interest" description="Disordered" evidence="5">
    <location>
        <begin position="164"/>
        <end position="200"/>
    </location>
</feature>
<dbReference type="PANTHER" id="PTHR11847:SF4">
    <property type="entry name" value="LARGE RIBOSOMAL SUBUNIT PROTEIN EL15"/>
    <property type="match status" value="1"/>
</dbReference>
<dbReference type="GO" id="GO:0022625">
    <property type="term" value="C:cytosolic large ribosomal subunit"/>
    <property type="evidence" value="ECO:0007669"/>
    <property type="project" value="TreeGrafter"/>
</dbReference>
<evidence type="ECO:0000256" key="3">
    <source>
        <dbReference type="ARBA" id="ARBA00023274"/>
    </source>
</evidence>
<organism evidence="6 7">
    <name type="scientific">Candidatus Iainarchaeum sp</name>
    <dbReference type="NCBI Taxonomy" id="3101447"/>
    <lineage>
        <taxon>Archaea</taxon>
        <taxon>Candidatus Iainarchaeota</taxon>
        <taxon>Candidatus Iainarchaeia</taxon>
        <taxon>Candidatus Iainarchaeales</taxon>
        <taxon>Candidatus Iainarchaeaceae</taxon>
        <taxon>Candidatus Iainarchaeum</taxon>
    </lineage>
</organism>
<dbReference type="Pfam" id="PF00827">
    <property type="entry name" value="Ribosomal_L15e"/>
    <property type="match status" value="1"/>
</dbReference>
<dbReference type="GO" id="GO:0003735">
    <property type="term" value="F:structural constituent of ribosome"/>
    <property type="evidence" value="ECO:0007669"/>
    <property type="project" value="InterPro"/>
</dbReference>
<proteinExistence type="inferred from homology"/>
<evidence type="ECO:0000256" key="2">
    <source>
        <dbReference type="ARBA" id="ARBA00022980"/>
    </source>
</evidence>